<reference evidence="1" key="1">
    <citation type="journal article" date="2014" name="Genome Biol. Evol.">
        <title>Pangenome evidence for extensive interdomain horizontal transfer affecting lineage core and shell genes in uncultured planktonic thaumarchaeota and euryarchaeota.</title>
        <authorList>
            <person name="Deschamps P."/>
            <person name="Zivanovic Y."/>
            <person name="Moreira D."/>
            <person name="Rodriguez-Valera F."/>
            <person name="Lopez-Garcia P."/>
        </authorList>
    </citation>
    <scope>NUCLEOTIDE SEQUENCE</scope>
</reference>
<dbReference type="AlphaFoldDB" id="A0A075G0T8"/>
<name>A0A075G0T8_9ARCH</name>
<protein>
    <submittedName>
        <fullName evidence="1">Uncharacterized protein</fullName>
    </submittedName>
</protein>
<organism evidence="1">
    <name type="scientific">uncultured marine thaumarchaeote AD1000_89_F09</name>
    <dbReference type="NCBI Taxonomy" id="1455947"/>
    <lineage>
        <taxon>Archaea</taxon>
        <taxon>Nitrososphaerota</taxon>
        <taxon>environmental samples</taxon>
    </lineage>
</organism>
<proteinExistence type="predicted"/>
<accession>A0A075G0T8</accession>
<sequence length="183" mass="20916">MIGVNNLNTPTITLVDHEGVVYDEAVKRFKTGPNRVGPGENTTFDPSVVPDGEKYDFEYPPKRTEFFGEYCNGRNQIYVIAKTGNYSDKFIADNKLAYDELQAEKINPLFGRWRDLEDGITWLDTCYVDMSESDSEALAVGHRNKQKAITKLWLKEDENGNEKIEWSTKQVQPFYDDIGGNDE</sequence>
<evidence type="ECO:0000313" key="1">
    <source>
        <dbReference type="EMBL" id="AIE97099.1"/>
    </source>
</evidence>
<dbReference type="EMBL" id="KF900497">
    <property type="protein sequence ID" value="AIE97099.1"/>
    <property type="molecule type" value="Genomic_DNA"/>
</dbReference>